<dbReference type="Proteomes" id="UP000011518">
    <property type="component" value="Unassembled WGS sequence"/>
</dbReference>
<reference evidence="2" key="2">
    <citation type="journal article" date="2013" name="Nat. Commun.">
        <title>Genome of the Chinese tree shrew.</title>
        <authorList>
            <person name="Fan Y."/>
            <person name="Huang Z.Y."/>
            <person name="Cao C.C."/>
            <person name="Chen C.S."/>
            <person name="Chen Y.X."/>
            <person name="Fan D.D."/>
            <person name="He J."/>
            <person name="Hou H.L."/>
            <person name="Hu L."/>
            <person name="Hu X.T."/>
            <person name="Jiang X.T."/>
            <person name="Lai R."/>
            <person name="Lang Y.S."/>
            <person name="Liang B."/>
            <person name="Liao S.G."/>
            <person name="Mu D."/>
            <person name="Ma Y.Y."/>
            <person name="Niu Y.Y."/>
            <person name="Sun X.Q."/>
            <person name="Xia J.Q."/>
            <person name="Xiao J."/>
            <person name="Xiong Z.Q."/>
            <person name="Xu L."/>
            <person name="Yang L."/>
            <person name="Zhang Y."/>
            <person name="Zhao W."/>
            <person name="Zhao X.D."/>
            <person name="Zheng Y.T."/>
            <person name="Zhou J.M."/>
            <person name="Zhu Y.B."/>
            <person name="Zhang G.J."/>
            <person name="Wang J."/>
            <person name="Yao Y.G."/>
        </authorList>
    </citation>
    <scope>NUCLEOTIDE SEQUENCE [LARGE SCALE GENOMIC DNA]</scope>
</reference>
<evidence type="ECO:0000313" key="2">
    <source>
        <dbReference type="Proteomes" id="UP000011518"/>
    </source>
</evidence>
<gene>
    <name evidence="1" type="ORF">TREES_T100002553</name>
</gene>
<reference evidence="2" key="1">
    <citation type="submission" date="2012-07" db="EMBL/GenBank/DDBJ databases">
        <title>Genome of the Chinese tree shrew, a rising model animal genetically related to primates.</title>
        <authorList>
            <person name="Zhang G."/>
            <person name="Fan Y."/>
            <person name="Yao Y."/>
            <person name="Huang Z."/>
        </authorList>
    </citation>
    <scope>NUCLEOTIDE SEQUENCE [LARGE SCALE GENOMIC DNA]</scope>
</reference>
<protein>
    <submittedName>
        <fullName evidence="1">Uncharacterized protein</fullName>
    </submittedName>
</protein>
<organism evidence="1 2">
    <name type="scientific">Tupaia chinensis</name>
    <name type="common">Chinese tree shrew</name>
    <name type="synonym">Tupaia belangeri chinensis</name>
    <dbReference type="NCBI Taxonomy" id="246437"/>
    <lineage>
        <taxon>Eukaryota</taxon>
        <taxon>Metazoa</taxon>
        <taxon>Chordata</taxon>
        <taxon>Craniata</taxon>
        <taxon>Vertebrata</taxon>
        <taxon>Euteleostomi</taxon>
        <taxon>Mammalia</taxon>
        <taxon>Eutheria</taxon>
        <taxon>Euarchontoglires</taxon>
        <taxon>Scandentia</taxon>
        <taxon>Tupaiidae</taxon>
        <taxon>Tupaia</taxon>
    </lineage>
</organism>
<dbReference type="InParanoid" id="L9L937"/>
<accession>L9L937</accession>
<proteinExistence type="predicted"/>
<sequence length="102" mass="11271">MVLFQGYTGDFAQKGKLVQPFPHRNKPVEQRQVPDGGARLHLMHGLPGVSVTKQPLSNDGSNDGCEYMAVVVLSAILFCRFTELQHLSFRQEKLTGCSPTGR</sequence>
<name>L9L937_TUPCH</name>
<keyword evidence="2" id="KW-1185">Reference proteome</keyword>
<evidence type="ECO:0000313" key="1">
    <source>
        <dbReference type="EMBL" id="ELW71615.1"/>
    </source>
</evidence>
<dbReference type="AlphaFoldDB" id="L9L937"/>
<dbReference type="EMBL" id="KB320459">
    <property type="protein sequence ID" value="ELW71615.1"/>
    <property type="molecule type" value="Genomic_DNA"/>
</dbReference>